<protein>
    <submittedName>
        <fullName evidence="1">Uncharacterized protein</fullName>
    </submittedName>
</protein>
<organism evidence="1 2">
    <name type="scientific">Puccinia sorghi</name>
    <dbReference type="NCBI Taxonomy" id="27349"/>
    <lineage>
        <taxon>Eukaryota</taxon>
        <taxon>Fungi</taxon>
        <taxon>Dikarya</taxon>
        <taxon>Basidiomycota</taxon>
        <taxon>Pucciniomycotina</taxon>
        <taxon>Pucciniomycetes</taxon>
        <taxon>Pucciniales</taxon>
        <taxon>Pucciniaceae</taxon>
        <taxon>Puccinia</taxon>
    </lineage>
</organism>
<proteinExistence type="predicted"/>
<dbReference type="EMBL" id="LAVV01007201">
    <property type="protein sequence ID" value="KNZ56746.1"/>
    <property type="molecule type" value="Genomic_DNA"/>
</dbReference>
<accession>A0A0L6V7G7</accession>
<evidence type="ECO:0000313" key="1">
    <source>
        <dbReference type="EMBL" id="KNZ56746.1"/>
    </source>
</evidence>
<keyword evidence="2" id="KW-1185">Reference proteome</keyword>
<reference evidence="1 2" key="1">
    <citation type="submission" date="2015-08" db="EMBL/GenBank/DDBJ databases">
        <title>Next Generation Sequencing and Analysis of the Genome of Puccinia sorghi L Schw, the Causal Agent of Maize Common Rust.</title>
        <authorList>
            <person name="Rochi L."/>
            <person name="Burguener G."/>
            <person name="Darino M."/>
            <person name="Turjanski A."/>
            <person name="Kreff E."/>
            <person name="Dieguez M.J."/>
            <person name="Sacco F."/>
        </authorList>
    </citation>
    <scope>NUCLEOTIDE SEQUENCE [LARGE SCALE GENOMIC DNA]</scope>
    <source>
        <strain evidence="1 2">RO10H11247</strain>
    </source>
</reference>
<name>A0A0L6V7G7_9BASI</name>
<sequence length="519" mass="58051">MSEAFFSTVSIFLIDDIVDDGAINSPPISQNQPNGHQLIPLIICPSSTHVSSLSFFPLPTAIPTKMSLFQPNINAPVNQLTSPSNQLAPIWSYFTAANTIPNMSGVMRNSINHSQSKLIKNLLYKAHYSPLTPQTIHGLQLAQSSPIRTLDKGRPGTQLDPPSRVKKLLIGSQGDQQTIGIMNDPKIALPKANHNQKSPQMITDPNTGVLETNELTQPDDTNLHHLTAEVIETIDLISGFIGMLPERKALVRQLCCLPISQQHFVQVCLLASIQQLPSTPPTHAVAITMRKVVLLASKQHQEDLIRAARWWRRCSAFQLITINNKGFKEMVYLKQNLVVQAALPPRKGSTASPVYCIKQQMNLLTFDGLRFQILVHAVYEDMPVLFMAVGSKTKPFVLEYHLNTSSVYYSLQDIEIIFLHCSCLPSPHPSFAKWNCFIGALFHQPGFDFTKVLLNKKKPATPWPDSPTDEQITYIQSISNHKQMIDKQFFYMISSWHTYPIAALTGTKTQNLHGTRHIL</sequence>
<evidence type="ECO:0000313" key="2">
    <source>
        <dbReference type="Proteomes" id="UP000037035"/>
    </source>
</evidence>
<dbReference type="VEuPathDB" id="FungiDB:VP01_2328g1"/>
<dbReference type="AlphaFoldDB" id="A0A0L6V7G7"/>
<gene>
    <name evidence="1" type="ORF">VP01_2328g1</name>
</gene>
<comment type="caution">
    <text evidence="1">The sequence shown here is derived from an EMBL/GenBank/DDBJ whole genome shotgun (WGS) entry which is preliminary data.</text>
</comment>
<dbReference type="Proteomes" id="UP000037035">
    <property type="component" value="Unassembled WGS sequence"/>
</dbReference>